<proteinExistence type="predicted"/>
<reference evidence="3" key="1">
    <citation type="submission" date="2021-01" db="EMBL/GenBank/DDBJ databases">
        <authorList>
            <person name="Corre E."/>
            <person name="Pelletier E."/>
            <person name="Niang G."/>
            <person name="Scheremetjew M."/>
            <person name="Finn R."/>
            <person name="Kale V."/>
            <person name="Holt S."/>
            <person name="Cochrane G."/>
            <person name="Meng A."/>
            <person name="Brown T."/>
            <person name="Cohen L."/>
        </authorList>
    </citation>
    <scope>NUCLEOTIDE SEQUENCE</scope>
    <source>
        <strain evidence="3">Isolate 1302-5</strain>
    </source>
</reference>
<feature type="region of interest" description="Disordered" evidence="1">
    <location>
        <begin position="20"/>
        <end position="45"/>
    </location>
</feature>
<accession>A0A7S4I655</accession>
<feature type="signal peptide" evidence="2">
    <location>
        <begin position="1"/>
        <end position="19"/>
    </location>
</feature>
<sequence>MKVAAAVFAVLGSVAGAAAWTAPPTPSSTAGRSASPAGPLFGSRGATKWENKKAWLEKRGVDPLGAAPASDSSSSGFVTVVGGGRIGGVLAEGGDHLLLGRGDTTPAENEGTPILVATRNDALDGIVDACPVNRRKDLVFLQNGYLDNFLEAKGLLQNTQVLLYLSVTAKGVDPVDGVTTVNPEGLTAATGVHAQAFADRLAALDLKCRVVTPEEYRPAMFEKLIWISTYMLVGTAKECQSVGEAGSVHKETVEAVINELVAAVSAKEGISFPDGTAERLAAYTDVVTDFPCAVKEFEWRNQYFYDLGDDACPVHNGLLRECQEKGSLGFELP</sequence>
<dbReference type="EMBL" id="HBKQ01011695">
    <property type="protein sequence ID" value="CAE2219833.1"/>
    <property type="molecule type" value="Transcribed_RNA"/>
</dbReference>
<organism evidence="3">
    <name type="scientific">Odontella aurita</name>
    <dbReference type="NCBI Taxonomy" id="265563"/>
    <lineage>
        <taxon>Eukaryota</taxon>
        <taxon>Sar</taxon>
        <taxon>Stramenopiles</taxon>
        <taxon>Ochrophyta</taxon>
        <taxon>Bacillariophyta</taxon>
        <taxon>Mediophyceae</taxon>
        <taxon>Biddulphiophycidae</taxon>
        <taxon>Eupodiscales</taxon>
        <taxon>Odontellaceae</taxon>
        <taxon>Odontella</taxon>
    </lineage>
</organism>
<dbReference type="AlphaFoldDB" id="A0A7S4I655"/>
<feature type="compositionally biased region" description="Low complexity" evidence="1">
    <location>
        <begin position="20"/>
        <end position="39"/>
    </location>
</feature>
<evidence type="ECO:0000256" key="1">
    <source>
        <dbReference type="SAM" id="MobiDB-lite"/>
    </source>
</evidence>
<evidence type="ECO:0000313" key="3">
    <source>
        <dbReference type="EMBL" id="CAE2219833.1"/>
    </source>
</evidence>
<name>A0A7S4I655_9STRA</name>
<dbReference type="PANTHER" id="PTHR34044">
    <property type="entry name" value="NUCLEAR PROTEIN"/>
    <property type="match status" value="1"/>
</dbReference>
<protein>
    <submittedName>
        <fullName evidence="3">Uncharacterized protein</fullName>
    </submittedName>
</protein>
<dbReference type="PANTHER" id="PTHR34044:SF1">
    <property type="entry name" value="NUCLEAR PROTEIN"/>
    <property type="match status" value="1"/>
</dbReference>
<gene>
    <name evidence="3" type="ORF">OAUR00152_LOCUS7903</name>
</gene>
<evidence type="ECO:0000256" key="2">
    <source>
        <dbReference type="SAM" id="SignalP"/>
    </source>
</evidence>
<keyword evidence="2" id="KW-0732">Signal</keyword>
<feature type="chain" id="PRO_5031091783" evidence="2">
    <location>
        <begin position="20"/>
        <end position="333"/>
    </location>
</feature>